<dbReference type="SUPFAM" id="SSF103473">
    <property type="entry name" value="MFS general substrate transporter"/>
    <property type="match status" value="1"/>
</dbReference>
<evidence type="ECO:0000256" key="2">
    <source>
        <dbReference type="ARBA" id="ARBA00022448"/>
    </source>
</evidence>
<feature type="transmembrane region" description="Helical" evidence="7">
    <location>
        <begin position="444"/>
        <end position="465"/>
    </location>
</feature>
<feature type="transmembrane region" description="Helical" evidence="7">
    <location>
        <begin position="357"/>
        <end position="377"/>
    </location>
</feature>
<dbReference type="GO" id="GO:0022857">
    <property type="term" value="F:transmembrane transporter activity"/>
    <property type="evidence" value="ECO:0007669"/>
    <property type="project" value="InterPro"/>
</dbReference>
<feature type="compositionally biased region" description="Basic and acidic residues" evidence="6">
    <location>
        <begin position="510"/>
        <end position="525"/>
    </location>
</feature>
<dbReference type="InterPro" id="IPR036259">
    <property type="entry name" value="MFS_trans_sf"/>
</dbReference>
<reference evidence="9" key="1">
    <citation type="submission" date="2016-08" db="EMBL/GenBank/DDBJ databases">
        <authorList>
            <person name="Yan J."/>
        </authorList>
    </citation>
    <scope>NUCLEOTIDE SEQUENCE</scope>
    <source>
        <strain evidence="9">CSS-01s</strain>
    </source>
</reference>
<dbReference type="GO" id="GO:0016020">
    <property type="term" value="C:membrane"/>
    <property type="evidence" value="ECO:0007669"/>
    <property type="project" value="UniProtKB-SubCell"/>
</dbReference>
<feature type="compositionally biased region" description="Basic and acidic residues" evidence="6">
    <location>
        <begin position="483"/>
        <end position="497"/>
    </location>
</feature>
<dbReference type="PANTHER" id="PTHR43791">
    <property type="entry name" value="PERMEASE-RELATED"/>
    <property type="match status" value="1"/>
</dbReference>
<protein>
    <submittedName>
        <fullName evidence="9">Allantoate permease</fullName>
    </submittedName>
</protein>
<gene>
    <name evidence="9" type="ORF">BFW01_g10460</name>
</gene>
<feature type="transmembrane region" description="Helical" evidence="7">
    <location>
        <begin position="191"/>
        <end position="212"/>
    </location>
</feature>
<evidence type="ECO:0000256" key="4">
    <source>
        <dbReference type="ARBA" id="ARBA00022989"/>
    </source>
</evidence>
<feature type="transmembrane region" description="Helical" evidence="7">
    <location>
        <begin position="67"/>
        <end position="92"/>
    </location>
</feature>
<feature type="domain" description="Major facilitator superfamily (MFS) profile" evidence="8">
    <location>
        <begin position="67"/>
        <end position="472"/>
    </location>
</feature>
<evidence type="ECO:0000259" key="8">
    <source>
        <dbReference type="PROSITE" id="PS50850"/>
    </source>
</evidence>
<feature type="transmembrane region" description="Helical" evidence="7">
    <location>
        <begin position="134"/>
        <end position="152"/>
    </location>
</feature>
<proteinExistence type="predicted"/>
<evidence type="ECO:0000256" key="1">
    <source>
        <dbReference type="ARBA" id="ARBA00004141"/>
    </source>
</evidence>
<evidence type="ECO:0000313" key="10">
    <source>
        <dbReference type="Proteomes" id="UP000627934"/>
    </source>
</evidence>
<evidence type="ECO:0000256" key="7">
    <source>
        <dbReference type="SAM" id="Phobius"/>
    </source>
</evidence>
<feature type="transmembrane region" description="Helical" evidence="7">
    <location>
        <begin position="164"/>
        <end position="184"/>
    </location>
</feature>
<evidence type="ECO:0000256" key="6">
    <source>
        <dbReference type="SAM" id="MobiDB-lite"/>
    </source>
</evidence>
<dbReference type="PANTHER" id="PTHR43791:SF97">
    <property type="entry name" value="ALLANTOATE TRANSPORTER, PUTATIVE (AFU_ORTHOLOGUE AFUA_1G14700)-RELATED"/>
    <property type="match status" value="1"/>
</dbReference>
<dbReference type="Proteomes" id="UP000627934">
    <property type="component" value="Unassembled WGS sequence"/>
</dbReference>
<dbReference type="InterPro" id="IPR011701">
    <property type="entry name" value="MFS"/>
</dbReference>
<dbReference type="PROSITE" id="PS50850">
    <property type="entry name" value="MFS"/>
    <property type="match status" value="1"/>
</dbReference>
<reference evidence="9" key="2">
    <citation type="journal article" date="2018" name="DNA Res.">
        <title>Comparative genome and transcriptome analyses reveal adaptations to opportunistic infections in woody plant degrading pathogens of Botryosphaeriaceae.</title>
        <authorList>
            <person name="Yan J.Y."/>
            <person name="Zhao W.S."/>
            <person name="Chen Z."/>
            <person name="Xing Q.K."/>
            <person name="Zhang W."/>
            <person name="Chethana K.W.T."/>
            <person name="Xue M.F."/>
            <person name="Xu J.P."/>
            <person name="Phillips A.J.L."/>
            <person name="Wang Y."/>
            <person name="Liu J.H."/>
            <person name="Liu M."/>
            <person name="Zhou Y."/>
            <person name="Jayawardena R.S."/>
            <person name="Manawasinghe I.S."/>
            <person name="Huang J.B."/>
            <person name="Qiao G.H."/>
            <person name="Fu C.Y."/>
            <person name="Guo F.F."/>
            <person name="Dissanayake A.J."/>
            <person name="Peng Y.L."/>
            <person name="Hyde K.D."/>
            <person name="Li X.H."/>
        </authorList>
    </citation>
    <scope>NUCLEOTIDE SEQUENCE</scope>
    <source>
        <strain evidence="9">CSS-01s</strain>
    </source>
</reference>
<dbReference type="Gene3D" id="1.20.1250.20">
    <property type="entry name" value="MFS general substrate transporter like domains"/>
    <property type="match status" value="2"/>
</dbReference>
<dbReference type="Pfam" id="PF07690">
    <property type="entry name" value="MFS_1"/>
    <property type="match status" value="1"/>
</dbReference>
<feature type="compositionally biased region" description="Basic and acidic residues" evidence="6">
    <location>
        <begin position="16"/>
        <end position="26"/>
    </location>
</feature>
<feature type="transmembrane region" description="Helical" evidence="7">
    <location>
        <begin position="104"/>
        <end position="122"/>
    </location>
</feature>
<feature type="transmembrane region" description="Helical" evidence="7">
    <location>
        <begin position="389"/>
        <end position="408"/>
    </location>
</feature>
<evidence type="ECO:0000313" key="9">
    <source>
        <dbReference type="EMBL" id="KAF9629257.1"/>
    </source>
</evidence>
<dbReference type="InterPro" id="IPR020846">
    <property type="entry name" value="MFS_dom"/>
</dbReference>
<name>A0A8H7MAD2_9PEZI</name>
<keyword evidence="4 7" id="KW-1133">Transmembrane helix</keyword>
<accession>A0A8H7MAD2</accession>
<feature type="transmembrane region" description="Helical" evidence="7">
    <location>
        <begin position="420"/>
        <end position="438"/>
    </location>
</feature>
<evidence type="ECO:0000256" key="5">
    <source>
        <dbReference type="ARBA" id="ARBA00023136"/>
    </source>
</evidence>
<evidence type="ECO:0000256" key="3">
    <source>
        <dbReference type="ARBA" id="ARBA00022692"/>
    </source>
</evidence>
<comment type="subcellular location">
    <subcellularLocation>
        <location evidence="1">Membrane</location>
        <topology evidence="1">Multi-pass membrane protein</topology>
    </subcellularLocation>
</comment>
<comment type="caution">
    <text evidence="9">The sequence shown here is derived from an EMBL/GenBank/DDBJ whole genome shotgun (WGS) entry which is preliminary data.</text>
</comment>
<feature type="transmembrane region" description="Helical" evidence="7">
    <location>
        <begin position="322"/>
        <end position="345"/>
    </location>
</feature>
<feature type="region of interest" description="Disordered" evidence="6">
    <location>
        <begin position="1"/>
        <end position="26"/>
    </location>
</feature>
<dbReference type="AlphaFoldDB" id="A0A8H7MAD2"/>
<sequence>MQPEKDSLEASLPSVDSRRGSTKEAHSVVRDADVAARFLATLDDSVKHRPITPKEARKVLWKIDLTILPLLGISVIIACVDKLVISNAAIYGMATDTKLVGDKFAWVGSVFYFGFLLFEYPSSFLIQRLPVAKFFSATALVWATMMCCTAATNNFAGLATVRFIMGMSEACLFPVCNVFTVMWWKNQEQPFRIACWMSPFSSIFIGIVGYGVGNAHTSLASWRLLYLVLGGFSLLWAAVLFLLLPDSPTQCRYMCDREKFVCLERIKSNNTGVEDKKIKWYQVRECFCDPKTWLLIVFGIAQNIPNGAITTFAAIIVSGMGYTPLATALLGIPTGIVAALWAWLLSWPAGRLAHARCLLVALSNLVTIASALLMWHLPRSNKVGLLASYYAFYTYWAAYVLGATLPLANTSGHSKKVATNALVFVAYCVGNIVGPQLFPRGYAGLLVCLVVAMAAILAYGALCAVENRRRDRHGGVVVVSAAHHGEGSDDDGQRRDDDEPQLAEGGEGAFSDKTDREKKDFRYTY</sequence>
<keyword evidence="5 7" id="KW-0472">Membrane</keyword>
<feature type="transmembrane region" description="Helical" evidence="7">
    <location>
        <begin position="224"/>
        <end position="244"/>
    </location>
</feature>
<feature type="transmembrane region" description="Helical" evidence="7">
    <location>
        <begin position="293"/>
        <end position="316"/>
    </location>
</feature>
<keyword evidence="3 7" id="KW-0812">Transmembrane</keyword>
<dbReference type="EMBL" id="MDYX01000024">
    <property type="protein sequence ID" value="KAF9629257.1"/>
    <property type="molecule type" value="Genomic_DNA"/>
</dbReference>
<keyword evidence="2" id="KW-0813">Transport</keyword>
<organism evidence="9 10">
    <name type="scientific">Lasiodiplodia theobromae</name>
    <dbReference type="NCBI Taxonomy" id="45133"/>
    <lineage>
        <taxon>Eukaryota</taxon>
        <taxon>Fungi</taxon>
        <taxon>Dikarya</taxon>
        <taxon>Ascomycota</taxon>
        <taxon>Pezizomycotina</taxon>
        <taxon>Dothideomycetes</taxon>
        <taxon>Dothideomycetes incertae sedis</taxon>
        <taxon>Botryosphaeriales</taxon>
        <taxon>Botryosphaeriaceae</taxon>
        <taxon>Lasiodiplodia</taxon>
    </lineage>
</organism>
<feature type="region of interest" description="Disordered" evidence="6">
    <location>
        <begin position="483"/>
        <end position="525"/>
    </location>
</feature>